<sequence length="329" mass="36515">MSLVLVICLFAPLLPRPRTQVRRTTKYWQRYGLWSPNSRVSSDSSQASPRTPNGKRISTAGRCARLSGRVRRSQACRRRQRSRRREARTCTGLTRAAARLDLGAVRPAPYPPHRRALPRVARVAPAPVDAHAHGGRRAGATINCGYSSLDWSTELRDTTSPQTIRASRLRYSTGARRNERAFAGERTLRGDCRLRVGGVPEPLGILELGIGTGIVGIVLGAPAGERTLWELQGWSSGSPSCPNRFCWVKRRAARRRRSFRTRSNACIRSGRIRGCVEQMAFALTRRAMPWVRARTNAPQKISDSGIGVSAWLVSSLPSFPQSVLGRDRQ</sequence>
<evidence type="ECO:0000256" key="2">
    <source>
        <dbReference type="SAM" id="SignalP"/>
    </source>
</evidence>
<keyword evidence="2" id="KW-0732">Signal</keyword>
<organism evidence="3 4">
    <name type="scientific">Mycena maculata</name>
    <dbReference type="NCBI Taxonomy" id="230809"/>
    <lineage>
        <taxon>Eukaryota</taxon>
        <taxon>Fungi</taxon>
        <taxon>Dikarya</taxon>
        <taxon>Basidiomycota</taxon>
        <taxon>Agaricomycotina</taxon>
        <taxon>Agaricomycetes</taxon>
        <taxon>Agaricomycetidae</taxon>
        <taxon>Agaricales</taxon>
        <taxon>Marasmiineae</taxon>
        <taxon>Mycenaceae</taxon>
        <taxon>Mycena</taxon>
    </lineage>
</organism>
<name>A0AAD7JIA0_9AGAR</name>
<dbReference type="Proteomes" id="UP001215280">
    <property type="component" value="Unassembled WGS sequence"/>
</dbReference>
<feature type="region of interest" description="Disordered" evidence="1">
    <location>
        <begin position="69"/>
        <end position="88"/>
    </location>
</feature>
<reference evidence="3" key="1">
    <citation type="submission" date="2023-03" db="EMBL/GenBank/DDBJ databases">
        <title>Massive genome expansion in bonnet fungi (Mycena s.s.) driven by repeated elements and novel gene families across ecological guilds.</title>
        <authorList>
            <consortium name="Lawrence Berkeley National Laboratory"/>
            <person name="Harder C.B."/>
            <person name="Miyauchi S."/>
            <person name="Viragh M."/>
            <person name="Kuo A."/>
            <person name="Thoen E."/>
            <person name="Andreopoulos B."/>
            <person name="Lu D."/>
            <person name="Skrede I."/>
            <person name="Drula E."/>
            <person name="Henrissat B."/>
            <person name="Morin E."/>
            <person name="Kohler A."/>
            <person name="Barry K."/>
            <person name="LaButti K."/>
            <person name="Morin E."/>
            <person name="Salamov A."/>
            <person name="Lipzen A."/>
            <person name="Mereny Z."/>
            <person name="Hegedus B."/>
            <person name="Baldrian P."/>
            <person name="Stursova M."/>
            <person name="Weitz H."/>
            <person name="Taylor A."/>
            <person name="Grigoriev I.V."/>
            <person name="Nagy L.G."/>
            <person name="Martin F."/>
            <person name="Kauserud H."/>
        </authorList>
    </citation>
    <scope>NUCLEOTIDE SEQUENCE</scope>
    <source>
        <strain evidence="3">CBHHK188m</strain>
    </source>
</reference>
<gene>
    <name evidence="3" type="ORF">DFH07DRAFT_363508</name>
</gene>
<evidence type="ECO:0000313" key="4">
    <source>
        <dbReference type="Proteomes" id="UP001215280"/>
    </source>
</evidence>
<proteinExistence type="predicted"/>
<evidence type="ECO:0000313" key="3">
    <source>
        <dbReference type="EMBL" id="KAJ7765406.1"/>
    </source>
</evidence>
<dbReference type="EMBL" id="JARJLG010000035">
    <property type="protein sequence ID" value="KAJ7765406.1"/>
    <property type="molecule type" value="Genomic_DNA"/>
</dbReference>
<feature type="compositionally biased region" description="Polar residues" evidence="1">
    <location>
        <begin position="37"/>
        <end position="51"/>
    </location>
</feature>
<feature type="chain" id="PRO_5042139924" evidence="2">
    <location>
        <begin position="20"/>
        <end position="329"/>
    </location>
</feature>
<dbReference type="AlphaFoldDB" id="A0AAD7JIA0"/>
<accession>A0AAD7JIA0</accession>
<evidence type="ECO:0000256" key="1">
    <source>
        <dbReference type="SAM" id="MobiDB-lite"/>
    </source>
</evidence>
<comment type="caution">
    <text evidence="3">The sequence shown here is derived from an EMBL/GenBank/DDBJ whole genome shotgun (WGS) entry which is preliminary data.</text>
</comment>
<feature type="region of interest" description="Disordered" evidence="1">
    <location>
        <begin position="37"/>
        <end position="59"/>
    </location>
</feature>
<feature type="signal peptide" evidence="2">
    <location>
        <begin position="1"/>
        <end position="19"/>
    </location>
</feature>
<feature type="compositionally biased region" description="Basic residues" evidence="1">
    <location>
        <begin position="69"/>
        <end position="86"/>
    </location>
</feature>
<keyword evidence="4" id="KW-1185">Reference proteome</keyword>
<protein>
    <submittedName>
        <fullName evidence="3">Uncharacterized protein</fullName>
    </submittedName>
</protein>